<evidence type="ECO:0000256" key="7">
    <source>
        <dbReference type="ARBA" id="ARBA00022795"/>
    </source>
</evidence>
<dbReference type="PANTHER" id="PTHR30531">
    <property type="entry name" value="FLAGELLAR BIOSYNTHETIC PROTEIN FLHB"/>
    <property type="match status" value="1"/>
</dbReference>
<reference evidence="15" key="1">
    <citation type="submission" date="2013-03" db="EMBL/GenBank/DDBJ databases">
        <title>Draft genome sequence of the hydrogen-ethanol-producing anaerobic alkalithermophilic Caloramator celere.</title>
        <authorList>
            <person name="Ciranna A."/>
            <person name="Larjo A."/>
            <person name="Kivisto A."/>
            <person name="Santala V."/>
            <person name="Roos C."/>
            <person name="Karp M."/>
        </authorList>
    </citation>
    <scope>NUCLEOTIDE SEQUENCE [LARGE SCALE GENOMIC DNA]</scope>
    <source>
        <strain evidence="15">DSM 8682</strain>
    </source>
</reference>
<keyword evidence="16" id="KW-1185">Reference proteome</keyword>
<dbReference type="eggNOG" id="COG1684">
    <property type="taxonomic scope" value="Bacteria"/>
</dbReference>
<evidence type="ECO:0000256" key="8">
    <source>
        <dbReference type="ARBA" id="ARBA00022927"/>
    </source>
</evidence>
<name>R7RPB1_9CLOT</name>
<protein>
    <recommendedName>
        <fullName evidence="13 14">Flagellar biosynthetic protein FliR</fullName>
    </recommendedName>
</protein>
<accession>R7RPB1</accession>
<dbReference type="PRINTS" id="PR00950">
    <property type="entry name" value="TYPE3IMSPROT"/>
</dbReference>
<keyword evidence="7" id="KW-1005">Bacterial flagellum biogenesis</keyword>
<dbReference type="InterPro" id="IPR006303">
    <property type="entry name" value="FliR"/>
</dbReference>
<dbReference type="FunFam" id="3.40.1690.10:FF:000001">
    <property type="entry name" value="Flagellar biosynthetic protein FlhB"/>
    <property type="match status" value="1"/>
</dbReference>
<feature type="transmembrane region" description="Helical" evidence="14">
    <location>
        <begin position="206"/>
        <end position="232"/>
    </location>
</feature>
<keyword evidence="4" id="KW-0813">Transport</keyword>
<feature type="transmembrane region" description="Helical" evidence="14">
    <location>
        <begin position="283"/>
        <end position="306"/>
    </location>
</feature>
<dbReference type="InterPro" id="IPR006136">
    <property type="entry name" value="FlhB"/>
</dbReference>
<keyword evidence="12" id="KW-1006">Bacterial flagellum protein export</keyword>
<dbReference type="Pfam" id="PF01312">
    <property type="entry name" value="Bac_export_2"/>
    <property type="match status" value="1"/>
</dbReference>
<evidence type="ECO:0000256" key="10">
    <source>
        <dbReference type="ARBA" id="ARBA00023136"/>
    </source>
</evidence>
<keyword evidence="6 14" id="KW-0812">Transmembrane</keyword>
<gene>
    <name evidence="15" type="ORF">TCEL_01921</name>
</gene>
<evidence type="ECO:0000256" key="12">
    <source>
        <dbReference type="ARBA" id="ARBA00023225"/>
    </source>
</evidence>
<evidence type="ECO:0000256" key="14">
    <source>
        <dbReference type="RuleBase" id="RU362071"/>
    </source>
</evidence>
<dbReference type="GO" id="GO:0009425">
    <property type="term" value="C:bacterial-type flagellum basal body"/>
    <property type="evidence" value="ECO:0007669"/>
    <property type="project" value="UniProtKB-SubCell"/>
</dbReference>
<feature type="transmembrane region" description="Helical" evidence="14">
    <location>
        <begin position="165"/>
        <end position="194"/>
    </location>
</feature>
<proteinExistence type="inferred from homology"/>
<feature type="transmembrane region" description="Helical" evidence="14">
    <location>
        <begin position="63"/>
        <end position="85"/>
    </location>
</feature>
<dbReference type="InterPro" id="IPR006135">
    <property type="entry name" value="T3SS_substrate_exporter"/>
</dbReference>
<evidence type="ECO:0000256" key="5">
    <source>
        <dbReference type="ARBA" id="ARBA00022475"/>
    </source>
</evidence>
<dbReference type="Pfam" id="PF01311">
    <property type="entry name" value="Bac_export_1"/>
    <property type="match status" value="1"/>
</dbReference>
<comment type="similarity">
    <text evidence="2 14">Belongs to the FliR/MopE/SpaR family.</text>
</comment>
<comment type="subcellular location">
    <subcellularLocation>
        <location evidence="14">Cell membrane</location>
        <topology evidence="14">Multi-pass membrane protein</topology>
    </subcellularLocation>
    <subcellularLocation>
        <location evidence="14">Bacterial flagellum basal body</location>
    </subcellularLocation>
</comment>
<dbReference type="InterPro" id="IPR002010">
    <property type="entry name" value="T3SS_IM_R"/>
</dbReference>
<dbReference type="HOGENOM" id="CLU_030940_0_0_9"/>
<comment type="similarity">
    <text evidence="3">Belongs to the type III secretion exporter family.</text>
</comment>
<feature type="transmembrane region" description="Helical" evidence="14">
    <location>
        <begin position="441"/>
        <end position="463"/>
    </location>
</feature>
<dbReference type="InterPro" id="IPR029025">
    <property type="entry name" value="T3SS_substrate_exporter_C"/>
</dbReference>
<comment type="function">
    <text evidence="1 14">Role in flagellar biosynthesis.</text>
</comment>
<dbReference type="RefSeq" id="WP_018661691.1">
    <property type="nucleotide sequence ID" value="NZ_HF952018.1"/>
</dbReference>
<feature type="transmembrane region" description="Helical" evidence="14">
    <location>
        <begin position="6"/>
        <end position="25"/>
    </location>
</feature>
<dbReference type="GO" id="GO:0005886">
    <property type="term" value="C:plasma membrane"/>
    <property type="evidence" value="ECO:0007669"/>
    <property type="project" value="UniProtKB-SubCell"/>
</dbReference>
<organism evidence="15 16">
    <name type="scientific">Thermobrachium celere DSM 8682</name>
    <dbReference type="NCBI Taxonomy" id="941824"/>
    <lineage>
        <taxon>Bacteria</taxon>
        <taxon>Bacillati</taxon>
        <taxon>Bacillota</taxon>
        <taxon>Clostridia</taxon>
        <taxon>Eubacteriales</taxon>
        <taxon>Clostridiaceae</taxon>
        <taxon>Thermobrachium</taxon>
    </lineage>
</organism>
<evidence type="ECO:0000256" key="9">
    <source>
        <dbReference type="ARBA" id="ARBA00022989"/>
    </source>
</evidence>
<evidence type="ECO:0000313" key="16">
    <source>
        <dbReference type="Proteomes" id="UP000014923"/>
    </source>
</evidence>
<evidence type="ECO:0000256" key="3">
    <source>
        <dbReference type="ARBA" id="ARBA00010690"/>
    </source>
</evidence>
<evidence type="ECO:0000313" key="15">
    <source>
        <dbReference type="EMBL" id="CDF58007.1"/>
    </source>
</evidence>
<feature type="transmembrane region" description="Helical" evidence="14">
    <location>
        <begin position="32"/>
        <end position="51"/>
    </location>
</feature>
<keyword evidence="15" id="KW-0282">Flagellum</keyword>
<evidence type="ECO:0000256" key="6">
    <source>
        <dbReference type="ARBA" id="ARBA00022692"/>
    </source>
</evidence>
<keyword evidence="15" id="KW-0966">Cell projection</keyword>
<dbReference type="AlphaFoldDB" id="R7RPB1"/>
<keyword evidence="9 14" id="KW-1133">Transmembrane helix</keyword>
<keyword evidence="5 14" id="KW-1003">Cell membrane</keyword>
<dbReference type="Gene3D" id="6.10.250.2080">
    <property type="match status" value="1"/>
</dbReference>
<dbReference type="NCBIfam" id="TIGR00328">
    <property type="entry name" value="flhB"/>
    <property type="match status" value="1"/>
</dbReference>
<keyword evidence="8" id="KW-0653">Protein transport</keyword>
<feature type="transmembrane region" description="Helical" evidence="14">
    <location>
        <begin position="346"/>
        <end position="369"/>
    </location>
</feature>
<dbReference type="EMBL" id="CAVN010000093">
    <property type="protein sequence ID" value="CDF58007.1"/>
    <property type="molecule type" value="Genomic_DNA"/>
</dbReference>
<dbReference type="NCBIfam" id="TIGR01400">
    <property type="entry name" value="fliR"/>
    <property type="match status" value="1"/>
</dbReference>
<dbReference type="Gene3D" id="3.40.1690.10">
    <property type="entry name" value="secretion proteins EscU"/>
    <property type="match status" value="1"/>
</dbReference>
<dbReference type="PANTHER" id="PTHR30531:SF12">
    <property type="entry name" value="FLAGELLAR BIOSYNTHETIC PROTEIN FLHB"/>
    <property type="match status" value="1"/>
</dbReference>
<dbReference type="eggNOG" id="COG1377">
    <property type="taxonomic scope" value="Bacteria"/>
</dbReference>
<keyword evidence="11 14" id="KW-0975">Bacterial flagellum</keyword>
<dbReference type="GO" id="GO:0044780">
    <property type="term" value="P:bacterial-type flagellum assembly"/>
    <property type="evidence" value="ECO:0007669"/>
    <property type="project" value="UniProtKB-UniRule"/>
</dbReference>
<evidence type="ECO:0000256" key="2">
    <source>
        <dbReference type="ARBA" id="ARBA00009772"/>
    </source>
</evidence>
<keyword evidence="10 14" id="KW-0472">Membrane</keyword>
<evidence type="ECO:0000256" key="1">
    <source>
        <dbReference type="ARBA" id="ARBA00002578"/>
    </source>
</evidence>
<evidence type="ECO:0000256" key="13">
    <source>
        <dbReference type="NCBIfam" id="TIGR01400"/>
    </source>
</evidence>
<dbReference type="GO" id="GO:0006605">
    <property type="term" value="P:protein targeting"/>
    <property type="evidence" value="ECO:0007669"/>
    <property type="project" value="UniProtKB-UniRule"/>
</dbReference>
<keyword evidence="15" id="KW-0969">Cilium</keyword>
<dbReference type="Proteomes" id="UP000014923">
    <property type="component" value="Unassembled WGS sequence"/>
</dbReference>
<comment type="caution">
    <text evidence="15">The sequence shown here is derived from an EMBL/GenBank/DDBJ whole genome shotgun (WGS) entry which is preliminary data.</text>
</comment>
<evidence type="ECO:0000256" key="11">
    <source>
        <dbReference type="ARBA" id="ARBA00023143"/>
    </source>
</evidence>
<evidence type="ECO:0000256" key="4">
    <source>
        <dbReference type="ARBA" id="ARBA00022448"/>
    </source>
</evidence>
<dbReference type="OrthoDB" id="9807950at2"/>
<dbReference type="GO" id="GO:0009306">
    <property type="term" value="P:protein secretion"/>
    <property type="evidence" value="ECO:0007669"/>
    <property type="project" value="InterPro"/>
</dbReference>
<dbReference type="SUPFAM" id="SSF160544">
    <property type="entry name" value="EscU C-terminal domain-like"/>
    <property type="match status" value="1"/>
</dbReference>
<feature type="transmembrane region" description="Helical" evidence="14">
    <location>
        <begin position="121"/>
        <end position="145"/>
    </location>
</feature>
<sequence>MQNFLVYFLVAIRVSSMMIISPIFSFRNIPNIVKIGFSLIFSSLIVTVYNLPFSFTINSNFDLILIILNEILIGLIIGYLSLFIFNTIRIAGQFIDFGIGFTMSQYYDPNTNSSTTNFERFYYWTSIVLFFTLNFHHTILSAVFYSFKVIPLGYFINNENVFLSFYYFFSKSFYIGIKLAAPIVLILFITDFTLGLIARSVPQINIFLLGMPIKVLIGLITIISIFSGTLHMFIKVFDGLNNDFIKFFTLFPVILLATEDKTEEPTPKKLKEAREKGQIAKSIDLNSAIILMGITIVMIVISSLYFEFGRSFIYNSFKLINKNDIDYEYVMTLFIYMLKNGLISSLPIILTVMVLGIISNIAQIGFVISKEGLKPQFSKLNPINGIKRLFSKRSLEELIKSIAKIIVISYFSYKYISSVLYDILKISDLNPKGILPLVSRIINGQLVRLVIILFIIGILDFIFQKRQLKKELRMTKEEIKEELKQTEGNPQIKSRLRQKQREIAMRRMMHEVPKATVVITNPTHFAVALKYERADNNAPKVVAKGTDYLALKIKEVAKNSNVPIVENREVARNLYYSCEINDEIPVELYQAIAEIIAYIYSLRK</sequence>